<dbReference type="NCBIfam" id="NF003828">
    <property type="entry name" value="PRK05416.1"/>
    <property type="match status" value="1"/>
</dbReference>
<dbReference type="InterPro" id="IPR027417">
    <property type="entry name" value="P-loop_NTPase"/>
</dbReference>
<dbReference type="HAMAP" id="MF_00636">
    <property type="entry name" value="RapZ_like"/>
    <property type="match status" value="1"/>
</dbReference>
<dbReference type="SUPFAM" id="SSF52540">
    <property type="entry name" value="P-loop containing nucleoside triphosphate hydrolases"/>
    <property type="match status" value="1"/>
</dbReference>
<evidence type="ECO:0000259" key="5">
    <source>
        <dbReference type="Pfam" id="PF22740"/>
    </source>
</evidence>
<dbReference type="InterPro" id="IPR053931">
    <property type="entry name" value="RapZ_C"/>
</dbReference>
<evidence type="ECO:0000259" key="4">
    <source>
        <dbReference type="Pfam" id="PF03668"/>
    </source>
</evidence>
<dbReference type="Pfam" id="PF03668">
    <property type="entry name" value="RapZ-like_N"/>
    <property type="match status" value="1"/>
</dbReference>
<dbReference type="Gene3D" id="3.40.50.10680">
    <property type="entry name" value="CofD-like domains"/>
    <property type="match status" value="1"/>
</dbReference>
<keyword evidence="3" id="KW-0342">GTP-binding</keyword>
<dbReference type="CDD" id="cd07187">
    <property type="entry name" value="YvcK_like"/>
    <property type="match status" value="1"/>
</dbReference>
<dbReference type="InterPro" id="IPR005337">
    <property type="entry name" value="RapZ-like"/>
</dbReference>
<dbReference type="InterPro" id="IPR053930">
    <property type="entry name" value="RapZ-like_N"/>
</dbReference>
<dbReference type="GO" id="GO:0005525">
    <property type="term" value="F:GTP binding"/>
    <property type="evidence" value="ECO:0007669"/>
    <property type="project" value="UniProtKB-KW"/>
</dbReference>
<dbReference type="Pfam" id="PF22740">
    <property type="entry name" value="PapZ_C"/>
    <property type="match status" value="1"/>
</dbReference>
<dbReference type="InterPro" id="IPR038136">
    <property type="entry name" value="CofD-like_dom_sf"/>
</dbReference>
<evidence type="ECO:0008006" key="7">
    <source>
        <dbReference type="Google" id="ProtNLM"/>
    </source>
</evidence>
<accession>A0A0H5Q211</accession>
<dbReference type="PANTHER" id="PTHR30448:SF0">
    <property type="entry name" value="RNASE ADAPTER PROTEIN RAPZ"/>
    <property type="match status" value="1"/>
</dbReference>
<evidence type="ECO:0000256" key="3">
    <source>
        <dbReference type="ARBA" id="ARBA00023134"/>
    </source>
</evidence>
<evidence type="ECO:0000313" key="6">
    <source>
        <dbReference type="EMBL" id="CRY95913.1"/>
    </source>
</evidence>
<dbReference type="AlphaFoldDB" id="A0A0H5Q211"/>
<organism evidence="6">
    <name type="scientific">uncultured prokaryote</name>
    <dbReference type="NCBI Taxonomy" id="198431"/>
    <lineage>
        <taxon>unclassified sequences</taxon>
        <taxon>environmental samples</taxon>
    </lineage>
</organism>
<feature type="domain" description="RapZ-like N-terminal" evidence="4">
    <location>
        <begin position="262"/>
        <end position="410"/>
    </location>
</feature>
<reference evidence="6" key="2">
    <citation type="submission" date="2015-07" db="EMBL/GenBank/DDBJ databases">
        <title>Plasmids, circular viruses and viroids from rat gut.</title>
        <authorList>
            <person name="Jorgensen T.J."/>
            <person name="Hansen M.A."/>
            <person name="Xu Z."/>
            <person name="Tabak M.A."/>
            <person name="Sorensen S.J."/>
            <person name="Hansen L.H."/>
        </authorList>
    </citation>
    <scope>NUCLEOTIDE SEQUENCE</scope>
    <source>
        <strain evidence="6">RGFK0820</strain>
    </source>
</reference>
<reference evidence="6" key="1">
    <citation type="submission" date="2015-06" db="EMBL/GenBank/DDBJ databases">
        <authorList>
            <person name="Joergensen T."/>
        </authorList>
    </citation>
    <scope>NUCLEOTIDE SEQUENCE</scope>
    <source>
        <strain evidence="6">RGFK0820</strain>
    </source>
</reference>
<dbReference type="Pfam" id="PF01933">
    <property type="entry name" value="CofD"/>
    <property type="match status" value="1"/>
</dbReference>
<proteinExistence type="inferred from homology"/>
<dbReference type="GO" id="GO:0043743">
    <property type="term" value="F:LPPG:FO 2-phospho-L-lactate transferase activity"/>
    <property type="evidence" value="ECO:0007669"/>
    <property type="project" value="InterPro"/>
</dbReference>
<dbReference type="InterPro" id="IPR002882">
    <property type="entry name" value="CofD"/>
</dbReference>
<keyword evidence="1" id="KW-0547">Nucleotide-binding</keyword>
<protein>
    <recommendedName>
        <fullName evidence="7">Nucleotide-binding protein</fullName>
    </recommendedName>
</protein>
<dbReference type="PANTHER" id="PTHR30448">
    <property type="entry name" value="RNASE ADAPTER PROTEIN RAPZ"/>
    <property type="match status" value="1"/>
</dbReference>
<name>A0A0H5Q211_9ZZZZ</name>
<dbReference type="AntiFam" id="ANF00160">
    <property type="entry name" value="Shadow ORF (opposite NIK1)"/>
</dbReference>
<evidence type="ECO:0000256" key="2">
    <source>
        <dbReference type="ARBA" id="ARBA00022840"/>
    </source>
</evidence>
<keyword evidence="2" id="KW-0067">ATP-binding</keyword>
<dbReference type="SUPFAM" id="SSF142338">
    <property type="entry name" value="CofD-like"/>
    <property type="match status" value="1"/>
</dbReference>
<dbReference type="GO" id="GO:0005524">
    <property type="term" value="F:ATP binding"/>
    <property type="evidence" value="ECO:0007669"/>
    <property type="project" value="UniProtKB-KW"/>
</dbReference>
<feature type="domain" description="RapZ C-terminal" evidence="5">
    <location>
        <begin position="419"/>
        <end position="538"/>
    </location>
</feature>
<sequence length="541" mass="58562">MSDHPTLQQWERGPRIVAIGGGTGLSTMLRGLKKYTRNLTAIVTVADDGGGSGMLRQDLGMPPPGDIRHCMEALANTEPVMEKLLTYRFTEGTLAGQSFGNLILAALNGVTGSFEQAVAEMSHVLAITGKVIPVTSADVQLEAVFENGGIGVFLVLLKGVCRHRDNGDARLGRVVHAPDGLGGLVAVHAGHLNIHENQVIAPRLGPLHHGDANVPVLRPLHLKPHYGQQLRGNLGIQIVVFGEQDSLPRKMGLLRLPAADIGLSGAGKSKAASFMEDMDYFCVDNLPAPLIPKFAELGIAGSGEYDRVALVTDVRAGTNFNGLFQALEALGRMRCTYSILFMDASAETIIKRYKESRRSHPLAEEADSLEEAIALERNMLAPLRERADKVVDTTNLSTAKLKGILRQMFGRAGTAEGRMEVRLTSFGFKHGVPMEADLVFDARFLPNPFYVAQLRPLTGLDAGVRDYVFNGGQAEEFLSRLWELVGWLLPRYEEEGKTSLVIAVGCTGGHHRSVAIAHALGEKIRAQGWPVAESHRDLGRS</sequence>
<evidence type="ECO:0000256" key="1">
    <source>
        <dbReference type="ARBA" id="ARBA00022741"/>
    </source>
</evidence>
<dbReference type="EMBL" id="LN853426">
    <property type="protein sequence ID" value="CRY95913.1"/>
    <property type="molecule type" value="Genomic_DNA"/>
</dbReference>